<proteinExistence type="predicted"/>
<dbReference type="EMBL" id="FZOU01000013">
    <property type="protein sequence ID" value="SNT42052.1"/>
    <property type="molecule type" value="Genomic_DNA"/>
</dbReference>
<sequence>MCEALAPRSSRTRPYAGVPKRFGVRPTLSPAARADIRQILTWSREKFGQAAGARYGELLIQAFHDIAEDPERPGSQARPELAVRGVRTYHLSLSRSRVAGDRVKAPRHFVLYRYRPGSIEIGRILHDSRDLARHLPEGYGVGNPGESEEG</sequence>
<dbReference type="Pfam" id="PF05016">
    <property type="entry name" value="ParE_toxin"/>
    <property type="match status" value="1"/>
</dbReference>
<protein>
    <submittedName>
        <fullName evidence="2">Toxin ParE1/3/4</fullName>
    </submittedName>
</protein>
<evidence type="ECO:0000313" key="2">
    <source>
        <dbReference type="EMBL" id="SNT42052.1"/>
    </source>
</evidence>
<evidence type="ECO:0000256" key="1">
    <source>
        <dbReference type="ARBA" id="ARBA00022649"/>
    </source>
</evidence>
<keyword evidence="3" id="KW-1185">Reference proteome</keyword>
<name>A0A239MJ03_9BACT</name>
<dbReference type="Gene3D" id="3.30.2310.20">
    <property type="entry name" value="RelE-like"/>
    <property type="match status" value="1"/>
</dbReference>
<dbReference type="AlphaFoldDB" id="A0A239MJ03"/>
<gene>
    <name evidence="2" type="ORF">SAMN05421770_11320</name>
</gene>
<evidence type="ECO:0000313" key="3">
    <source>
        <dbReference type="Proteomes" id="UP000198356"/>
    </source>
</evidence>
<accession>A0A239MJ03</accession>
<dbReference type="InterPro" id="IPR035093">
    <property type="entry name" value="RelE/ParE_toxin_dom_sf"/>
</dbReference>
<dbReference type="OrthoDB" id="5457915at2"/>
<keyword evidence="1" id="KW-1277">Toxin-antitoxin system</keyword>
<organism evidence="2 3">
    <name type="scientific">Granulicella rosea</name>
    <dbReference type="NCBI Taxonomy" id="474952"/>
    <lineage>
        <taxon>Bacteria</taxon>
        <taxon>Pseudomonadati</taxon>
        <taxon>Acidobacteriota</taxon>
        <taxon>Terriglobia</taxon>
        <taxon>Terriglobales</taxon>
        <taxon>Acidobacteriaceae</taxon>
        <taxon>Granulicella</taxon>
    </lineage>
</organism>
<dbReference type="Proteomes" id="UP000198356">
    <property type="component" value="Unassembled WGS sequence"/>
</dbReference>
<reference evidence="2 3" key="1">
    <citation type="submission" date="2017-06" db="EMBL/GenBank/DDBJ databases">
        <authorList>
            <person name="Kim H.J."/>
            <person name="Triplett B.A."/>
        </authorList>
    </citation>
    <scope>NUCLEOTIDE SEQUENCE [LARGE SCALE GENOMIC DNA]</scope>
    <source>
        <strain evidence="2 3">DSM 18704</strain>
    </source>
</reference>
<dbReference type="InterPro" id="IPR007712">
    <property type="entry name" value="RelE/ParE_toxin"/>
</dbReference>